<organism evidence="2 3">
    <name type="scientific">Micromonospora viridifaciens</name>
    <dbReference type="NCBI Taxonomy" id="1881"/>
    <lineage>
        <taxon>Bacteria</taxon>
        <taxon>Bacillati</taxon>
        <taxon>Actinomycetota</taxon>
        <taxon>Actinomycetes</taxon>
        <taxon>Micromonosporales</taxon>
        <taxon>Micromonosporaceae</taxon>
        <taxon>Micromonospora</taxon>
    </lineage>
</organism>
<gene>
    <name evidence="2" type="ORF">GA0074695_5157</name>
</gene>
<evidence type="ECO:0000256" key="1">
    <source>
        <dbReference type="SAM" id="MobiDB-lite"/>
    </source>
</evidence>
<keyword evidence="3" id="KW-1185">Reference proteome</keyword>
<feature type="compositionally biased region" description="Low complexity" evidence="1">
    <location>
        <begin position="47"/>
        <end position="56"/>
    </location>
</feature>
<dbReference type="Proteomes" id="UP000198242">
    <property type="component" value="Chromosome I"/>
</dbReference>
<proteinExistence type="predicted"/>
<evidence type="ECO:0000313" key="2">
    <source>
        <dbReference type="EMBL" id="SCF28477.1"/>
    </source>
</evidence>
<name>A0A1C4Z6F1_MICVI</name>
<feature type="region of interest" description="Disordered" evidence="1">
    <location>
        <begin position="47"/>
        <end position="72"/>
    </location>
</feature>
<dbReference type="EMBL" id="LT607411">
    <property type="protein sequence ID" value="SCF28477.1"/>
    <property type="molecule type" value="Genomic_DNA"/>
</dbReference>
<evidence type="ECO:0000313" key="3">
    <source>
        <dbReference type="Proteomes" id="UP000198242"/>
    </source>
</evidence>
<sequence length="123" mass="12477">MLPVALTCPLWWVARWVARLLASLAVVVACSLGAATLPLGPATAAQAVAPTPAADTSTLRAGHLRGPESGANRQVVQPDLDHAERVGLPVGGPGRAVAVPVDRQRVLVGLPPAAVGPRAPPAR</sequence>
<protein>
    <submittedName>
        <fullName evidence="2">Uncharacterized protein</fullName>
    </submittedName>
</protein>
<accession>A0A1C4Z6F1</accession>
<reference evidence="3" key="1">
    <citation type="submission" date="2016-06" db="EMBL/GenBank/DDBJ databases">
        <authorList>
            <person name="Varghese N."/>
            <person name="Submissions Spin"/>
        </authorList>
    </citation>
    <scope>NUCLEOTIDE SEQUENCE [LARGE SCALE GENOMIC DNA]</scope>
    <source>
        <strain evidence="3">DSM 43909</strain>
    </source>
</reference>
<dbReference type="AlphaFoldDB" id="A0A1C4Z6F1"/>